<protein>
    <submittedName>
        <fullName evidence="1">Uncharacterized protein</fullName>
    </submittedName>
</protein>
<dbReference type="Proteomes" id="UP001152766">
    <property type="component" value="Unassembled WGS sequence"/>
</dbReference>
<proteinExistence type="predicted"/>
<name>A0A9X4LIK6_9BURK</name>
<organism evidence="1 2">
    <name type="scientific">Pelomonas aquatica</name>
    <dbReference type="NCBI Taxonomy" id="431058"/>
    <lineage>
        <taxon>Bacteria</taxon>
        <taxon>Pseudomonadati</taxon>
        <taxon>Pseudomonadota</taxon>
        <taxon>Betaproteobacteria</taxon>
        <taxon>Burkholderiales</taxon>
        <taxon>Sphaerotilaceae</taxon>
        <taxon>Roseateles</taxon>
    </lineage>
</organism>
<reference evidence="1" key="1">
    <citation type="submission" date="2019-02" db="EMBL/GenBank/DDBJ databases">
        <title>Draft genome of the type strain Pelomonas aquatica CCUG 52575T.</title>
        <authorList>
            <person name="Gomila M."/>
            <person name="Lalucat J."/>
        </authorList>
    </citation>
    <scope>NUCLEOTIDE SEQUENCE</scope>
    <source>
        <strain evidence="1">CCUG 52575</strain>
    </source>
</reference>
<gene>
    <name evidence="1" type="ORF">EXJ73_12745</name>
</gene>
<accession>A0A9X4LIK6</accession>
<sequence>MQARITVLFDSAAPIELQLDGAEVLSFDAARRWLDEAFVRLECEPLRGSGKVLLADKLIQVAAAAGPAGFADAAWALDYARAAAGALSKALVKIDVPRLAVSY</sequence>
<dbReference type="EMBL" id="SGUG01000016">
    <property type="protein sequence ID" value="MDG0863334.1"/>
    <property type="molecule type" value="Genomic_DNA"/>
</dbReference>
<dbReference type="RefSeq" id="WP_268147672.1">
    <property type="nucleotide sequence ID" value="NZ_JAPPUW010000003.1"/>
</dbReference>
<keyword evidence="2" id="KW-1185">Reference proteome</keyword>
<comment type="caution">
    <text evidence="1">The sequence shown here is derived from an EMBL/GenBank/DDBJ whole genome shotgun (WGS) entry which is preliminary data.</text>
</comment>
<evidence type="ECO:0000313" key="1">
    <source>
        <dbReference type="EMBL" id="MDG0863334.1"/>
    </source>
</evidence>
<evidence type="ECO:0000313" key="2">
    <source>
        <dbReference type="Proteomes" id="UP001152766"/>
    </source>
</evidence>
<dbReference type="AlphaFoldDB" id="A0A9X4LIK6"/>